<sequence>MTVHLLRSRNDRINCDNTVVWFIDNDNWEDNGEEQTMNVCTLPLLAVTLFVCSADINELDMDNALCNMCKGDERCLTNLMTRLRIRRCVVEGQMRVIAKRFEPGQLREILLDSYLRKLR</sequence>
<name>A0A016T8E6_9BILA</name>
<reference evidence="2" key="1">
    <citation type="journal article" date="2015" name="Nat. Genet.">
        <title>The genome and transcriptome of the zoonotic hookworm Ancylostoma ceylanicum identify infection-specific gene families.</title>
        <authorList>
            <person name="Schwarz E.M."/>
            <person name="Hu Y."/>
            <person name="Antoshechkin I."/>
            <person name="Miller M.M."/>
            <person name="Sternberg P.W."/>
            <person name="Aroian R.V."/>
        </authorList>
    </citation>
    <scope>NUCLEOTIDE SEQUENCE</scope>
    <source>
        <strain evidence="2">HY135</strain>
    </source>
</reference>
<dbReference type="Proteomes" id="UP000024635">
    <property type="component" value="Unassembled WGS sequence"/>
</dbReference>
<evidence type="ECO:0000313" key="1">
    <source>
        <dbReference type="EMBL" id="EYB98942.1"/>
    </source>
</evidence>
<gene>
    <name evidence="1" type="primary">Acey_s0126.g1314</name>
    <name evidence="1" type="ORF">Y032_0126g1314</name>
</gene>
<dbReference type="OrthoDB" id="5830270at2759"/>
<proteinExistence type="predicted"/>
<comment type="caution">
    <text evidence="1">The sequence shown here is derived from an EMBL/GenBank/DDBJ whole genome shotgun (WGS) entry which is preliminary data.</text>
</comment>
<accession>A0A016T8E6</accession>
<organism evidence="1 2">
    <name type="scientific">Ancylostoma ceylanicum</name>
    <dbReference type="NCBI Taxonomy" id="53326"/>
    <lineage>
        <taxon>Eukaryota</taxon>
        <taxon>Metazoa</taxon>
        <taxon>Ecdysozoa</taxon>
        <taxon>Nematoda</taxon>
        <taxon>Chromadorea</taxon>
        <taxon>Rhabditida</taxon>
        <taxon>Rhabditina</taxon>
        <taxon>Rhabditomorpha</taxon>
        <taxon>Strongyloidea</taxon>
        <taxon>Ancylostomatidae</taxon>
        <taxon>Ancylostomatinae</taxon>
        <taxon>Ancylostoma</taxon>
    </lineage>
</organism>
<dbReference type="EMBL" id="JARK01001462">
    <property type="protein sequence ID" value="EYB98942.1"/>
    <property type="molecule type" value="Genomic_DNA"/>
</dbReference>
<dbReference type="AlphaFoldDB" id="A0A016T8E6"/>
<protein>
    <submittedName>
        <fullName evidence="1">Uncharacterized protein</fullName>
    </submittedName>
</protein>
<evidence type="ECO:0000313" key="2">
    <source>
        <dbReference type="Proteomes" id="UP000024635"/>
    </source>
</evidence>
<keyword evidence="2" id="KW-1185">Reference proteome</keyword>